<feature type="transmembrane region" description="Helical" evidence="8">
    <location>
        <begin position="12"/>
        <end position="32"/>
    </location>
</feature>
<evidence type="ECO:0000256" key="3">
    <source>
        <dbReference type="ARBA" id="ARBA00022448"/>
    </source>
</evidence>
<dbReference type="Pfam" id="PF07690">
    <property type="entry name" value="MFS_1"/>
    <property type="match status" value="1"/>
</dbReference>
<feature type="transmembrane region" description="Helical" evidence="8">
    <location>
        <begin position="486"/>
        <end position="503"/>
    </location>
</feature>
<feature type="domain" description="Major facilitator superfamily (MFS) profile" evidence="9">
    <location>
        <begin position="22"/>
        <end position="509"/>
    </location>
</feature>
<comment type="caution">
    <text evidence="10">The sequence shown here is derived from an EMBL/GenBank/DDBJ whole genome shotgun (WGS) entry which is preliminary data.</text>
</comment>
<accession>A0ABS6VWH4</accession>
<evidence type="ECO:0000313" key="10">
    <source>
        <dbReference type="EMBL" id="MBW2942667.1"/>
    </source>
</evidence>
<organism evidence="10 11">
    <name type="scientific">Zhongshania aquimaris</name>
    <dbReference type="NCBI Taxonomy" id="2857107"/>
    <lineage>
        <taxon>Bacteria</taxon>
        <taxon>Pseudomonadati</taxon>
        <taxon>Pseudomonadota</taxon>
        <taxon>Gammaproteobacteria</taxon>
        <taxon>Cellvibrionales</taxon>
        <taxon>Spongiibacteraceae</taxon>
        <taxon>Zhongshania</taxon>
    </lineage>
</organism>
<dbReference type="RefSeq" id="WP_219044913.1">
    <property type="nucleotide sequence ID" value="NZ_JAHWDQ010000007.1"/>
</dbReference>
<feature type="transmembrane region" description="Helical" evidence="8">
    <location>
        <begin position="208"/>
        <end position="227"/>
    </location>
</feature>
<dbReference type="EMBL" id="JAHWDQ010000007">
    <property type="protein sequence ID" value="MBW2942667.1"/>
    <property type="molecule type" value="Genomic_DNA"/>
</dbReference>
<evidence type="ECO:0000256" key="7">
    <source>
        <dbReference type="ARBA" id="ARBA00023136"/>
    </source>
</evidence>
<dbReference type="PANTHER" id="PTHR42718:SF9">
    <property type="entry name" value="MAJOR FACILITATOR SUPERFAMILY MULTIDRUG TRANSPORTER MFSC"/>
    <property type="match status" value="1"/>
</dbReference>
<feature type="transmembrane region" description="Helical" evidence="8">
    <location>
        <begin position="174"/>
        <end position="196"/>
    </location>
</feature>
<keyword evidence="7 8" id="KW-0472">Membrane</keyword>
<dbReference type="InterPro" id="IPR020846">
    <property type="entry name" value="MFS_dom"/>
</dbReference>
<dbReference type="Proteomes" id="UP001166291">
    <property type="component" value="Unassembled WGS sequence"/>
</dbReference>
<dbReference type="PROSITE" id="PS50850">
    <property type="entry name" value="MFS"/>
    <property type="match status" value="1"/>
</dbReference>
<feature type="transmembrane region" description="Helical" evidence="8">
    <location>
        <begin position="60"/>
        <end position="79"/>
    </location>
</feature>
<evidence type="ECO:0000256" key="8">
    <source>
        <dbReference type="SAM" id="Phobius"/>
    </source>
</evidence>
<evidence type="ECO:0000313" key="11">
    <source>
        <dbReference type="Proteomes" id="UP001166291"/>
    </source>
</evidence>
<dbReference type="InterPro" id="IPR004638">
    <property type="entry name" value="EmrB-like"/>
</dbReference>
<keyword evidence="3" id="KW-0813">Transport</keyword>
<evidence type="ECO:0000256" key="2">
    <source>
        <dbReference type="ARBA" id="ARBA00008537"/>
    </source>
</evidence>
<feature type="transmembrane region" description="Helical" evidence="8">
    <location>
        <begin position="373"/>
        <end position="394"/>
    </location>
</feature>
<evidence type="ECO:0000256" key="1">
    <source>
        <dbReference type="ARBA" id="ARBA00004651"/>
    </source>
</evidence>
<comment type="similarity">
    <text evidence="2">Belongs to the major facilitator superfamily. EmrB family.</text>
</comment>
<evidence type="ECO:0000256" key="4">
    <source>
        <dbReference type="ARBA" id="ARBA00022475"/>
    </source>
</evidence>
<evidence type="ECO:0000259" key="9">
    <source>
        <dbReference type="PROSITE" id="PS50850"/>
    </source>
</evidence>
<reference evidence="10" key="1">
    <citation type="submission" date="2021-07" db="EMBL/GenBank/DDBJ databases">
        <title>Zhongshania sp. CAU 1632 isolated from seawater.</title>
        <authorList>
            <person name="Kim W."/>
        </authorList>
    </citation>
    <scope>NUCLEOTIDE SEQUENCE</scope>
    <source>
        <strain evidence="10">CAU 1632</strain>
    </source>
</reference>
<keyword evidence="6 8" id="KW-1133">Transmembrane helix</keyword>
<feature type="transmembrane region" description="Helical" evidence="8">
    <location>
        <begin position="86"/>
        <end position="107"/>
    </location>
</feature>
<evidence type="ECO:0000256" key="5">
    <source>
        <dbReference type="ARBA" id="ARBA00022692"/>
    </source>
</evidence>
<feature type="transmembrane region" description="Helical" evidence="8">
    <location>
        <begin position="113"/>
        <end position="136"/>
    </location>
</feature>
<keyword evidence="4" id="KW-1003">Cell membrane</keyword>
<sequence length="520" mass="56114">MANAIHSDATLPPLQGAVLAIGAISVSLATFMNVLDSSIANVAIPTIAGDLGVSANQGTWVITSFAVSNAIAIPLTGWLSQRFGQVRLFITSTLLFVVASFLCGTAQSIEMLIAFRVLQGAVAGPMIPMSQSLLLASFPKAKAGTAMAVWSMTTLVAPVVGPILGGWISDNYSWPWIFYINVPLGVLATYSTWTIYQKRETVTKKLPVDTIGLSLLVLWIAALQIMLDKGRELDWFHSGQIITLAAIAVIGFVFFLIWELNEEHPIVDLSLFRNRNFTGGVIALSLGYGAFFGNIVILPLWLQTQIAYTATQAGLAMAPVGLFAIMVSPFVGRNIHRMDARIIATCGFLIFSLVLYMRSLFTSGVDNWSVMLPAYIQGFAMAMFFAPLSMLILSGLKPEQIPAASGLSNFVRVLCGAFGSSLATTAWDNRSALHHTQLMEHANAYNPIYTNSMQSLQQIGLSSDQANAMFERTLSVQASTLGANDIFYFSSMMFLVLIIAIWGTKPIHGKHAVVDAGGAH</sequence>
<feature type="transmembrane region" description="Helical" evidence="8">
    <location>
        <begin position="281"/>
        <end position="302"/>
    </location>
</feature>
<dbReference type="InterPro" id="IPR011701">
    <property type="entry name" value="MFS"/>
</dbReference>
<protein>
    <submittedName>
        <fullName evidence="10">DHA2 family efflux MFS transporter permease subunit</fullName>
    </submittedName>
</protein>
<proteinExistence type="inferred from homology"/>
<name>A0ABS6VWH4_9GAMM</name>
<evidence type="ECO:0000256" key="6">
    <source>
        <dbReference type="ARBA" id="ARBA00022989"/>
    </source>
</evidence>
<feature type="transmembrane region" description="Helical" evidence="8">
    <location>
        <begin position="148"/>
        <end position="168"/>
    </location>
</feature>
<gene>
    <name evidence="10" type="ORF">KXJ70_17850</name>
</gene>
<feature type="transmembrane region" description="Helical" evidence="8">
    <location>
        <begin position="239"/>
        <end position="260"/>
    </location>
</feature>
<keyword evidence="11" id="KW-1185">Reference proteome</keyword>
<feature type="transmembrane region" description="Helical" evidence="8">
    <location>
        <begin position="308"/>
        <end position="330"/>
    </location>
</feature>
<dbReference type="NCBIfam" id="TIGR00711">
    <property type="entry name" value="efflux_EmrB"/>
    <property type="match status" value="1"/>
</dbReference>
<comment type="subcellular location">
    <subcellularLocation>
        <location evidence="1">Cell membrane</location>
        <topology evidence="1">Multi-pass membrane protein</topology>
    </subcellularLocation>
</comment>
<feature type="transmembrane region" description="Helical" evidence="8">
    <location>
        <begin position="342"/>
        <end position="361"/>
    </location>
</feature>
<dbReference type="PANTHER" id="PTHR42718">
    <property type="entry name" value="MAJOR FACILITATOR SUPERFAMILY MULTIDRUG TRANSPORTER MFSC"/>
    <property type="match status" value="1"/>
</dbReference>
<dbReference type="CDD" id="cd17503">
    <property type="entry name" value="MFS_LmrB_MDR_like"/>
    <property type="match status" value="1"/>
</dbReference>
<keyword evidence="5 8" id="KW-0812">Transmembrane</keyword>